<evidence type="ECO:0000256" key="5">
    <source>
        <dbReference type="PROSITE-ProRule" id="PRU01091"/>
    </source>
</evidence>
<comment type="caution">
    <text evidence="7">The sequence shown here is derived from an EMBL/GenBank/DDBJ whole genome shotgun (WGS) entry which is preliminary data.</text>
</comment>
<evidence type="ECO:0000256" key="4">
    <source>
        <dbReference type="ARBA" id="ARBA00023163"/>
    </source>
</evidence>
<keyword evidence="4" id="KW-0804">Transcription</keyword>
<dbReference type="GO" id="GO:0005829">
    <property type="term" value="C:cytosol"/>
    <property type="evidence" value="ECO:0007669"/>
    <property type="project" value="TreeGrafter"/>
</dbReference>
<keyword evidence="1" id="KW-0597">Phosphoprotein</keyword>
<evidence type="ECO:0000256" key="1">
    <source>
        <dbReference type="ARBA" id="ARBA00022553"/>
    </source>
</evidence>
<dbReference type="GO" id="GO:0006355">
    <property type="term" value="P:regulation of DNA-templated transcription"/>
    <property type="evidence" value="ECO:0007669"/>
    <property type="project" value="InterPro"/>
</dbReference>
<name>A0A9X5CIW9_9ACTN</name>
<dbReference type="GO" id="GO:0000156">
    <property type="term" value="F:phosphorelay response regulator activity"/>
    <property type="evidence" value="ECO:0007669"/>
    <property type="project" value="TreeGrafter"/>
</dbReference>
<dbReference type="Gene3D" id="1.10.10.10">
    <property type="entry name" value="Winged helix-like DNA-binding domain superfamily/Winged helix DNA-binding domain"/>
    <property type="match status" value="1"/>
</dbReference>
<organism evidence="7 8">
    <name type="scientific">Actinospica acidiphila</name>
    <dbReference type="NCBI Taxonomy" id="304899"/>
    <lineage>
        <taxon>Bacteria</taxon>
        <taxon>Bacillati</taxon>
        <taxon>Actinomycetota</taxon>
        <taxon>Actinomycetes</taxon>
        <taxon>Catenulisporales</taxon>
        <taxon>Actinospicaceae</taxon>
        <taxon>Actinospica</taxon>
    </lineage>
</organism>
<protein>
    <submittedName>
        <fullName evidence="7">Winged helix-turn-helix transcriptional regulator</fullName>
    </submittedName>
</protein>
<dbReference type="PROSITE" id="PS51755">
    <property type="entry name" value="OMPR_PHOB"/>
    <property type="match status" value="1"/>
</dbReference>
<dbReference type="Pfam" id="PF00486">
    <property type="entry name" value="Trans_reg_C"/>
    <property type="match status" value="1"/>
</dbReference>
<gene>
    <name evidence="7" type="ORF">G3I18_04180</name>
</gene>
<dbReference type="SUPFAM" id="SSF46894">
    <property type="entry name" value="C-terminal effector domain of the bipartite response regulators"/>
    <property type="match status" value="1"/>
</dbReference>
<dbReference type="InterPro" id="IPR036388">
    <property type="entry name" value="WH-like_DNA-bd_sf"/>
</dbReference>
<dbReference type="InterPro" id="IPR001867">
    <property type="entry name" value="OmpR/PhoB-type_DNA-bd"/>
</dbReference>
<keyword evidence="2" id="KW-0805">Transcription regulation</keyword>
<dbReference type="GO" id="GO:0000976">
    <property type="term" value="F:transcription cis-regulatory region binding"/>
    <property type="evidence" value="ECO:0007669"/>
    <property type="project" value="TreeGrafter"/>
</dbReference>
<dbReference type="SMART" id="SM00862">
    <property type="entry name" value="Trans_reg_C"/>
    <property type="match status" value="1"/>
</dbReference>
<evidence type="ECO:0000259" key="6">
    <source>
        <dbReference type="PROSITE" id="PS51755"/>
    </source>
</evidence>
<evidence type="ECO:0000313" key="8">
    <source>
        <dbReference type="Proteomes" id="UP000471745"/>
    </source>
</evidence>
<evidence type="ECO:0000313" key="7">
    <source>
        <dbReference type="EMBL" id="NEC47776.1"/>
    </source>
</evidence>
<keyword evidence="3 5" id="KW-0238">DNA-binding</keyword>
<keyword evidence="8" id="KW-1185">Reference proteome</keyword>
<dbReference type="PANTHER" id="PTHR48111">
    <property type="entry name" value="REGULATOR OF RPOS"/>
    <property type="match status" value="1"/>
</dbReference>
<dbReference type="InterPro" id="IPR039420">
    <property type="entry name" value="WalR-like"/>
</dbReference>
<dbReference type="RefSeq" id="WP_163086057.1">
    <property type="nucleotide sequence ID" value="NZ_JAAGNA010000140.1"/>
</dbReference>
<evidence type="ECO:0000256" key="3">
    <source>
        <dbReference type="ARBA" id="ARBA00023125"/>
    </source>
</evidence>
<dbReference type="Proteomes" id="UP000471745">
    <property type="component" value="Unassembled WGS sequence"/>
</dbReference>
<dbReference type="CDD" id="cd00383">
    <property type="entry name" value="trans_reg_C"/>
    <property type="match status" value="1"/>
</dbReference>
<sequence length="197" mass="21772">MTTALPHPTASLRPLPDTRHLHLVADGVRRDAEDPASPPLVGYLLLVPQGTDPLDLFVKDRPRPEFRLVAADTTADATAGVTAPPVRQPADDAVRIDTARRTAEVDGRELDLTYLEFELLAHLVRRPHLVQSRETLVAAVWGYHHVGDGRTVDVHVARLRRKLGAAHRHRIVTVRSIGYKYVPDQQDTPHAAPCGRS</sequence>
<reference evidence="7 8" key="1">
    <citation type="submission" date="2020-01" db="EMBL/GenBank/DDBJ databases">
        <title>Insect and environment-associated Actinomycetes.</title>
        <authorList>
            <person name="Currrie C."/>
            <person name="Chevrette M."/>
            <person name="Carlson C."/>
            <person name="Stubbendieck R."/>
            <person name="Wendt-Pienkowski E."/>
        </authorList>
    </citation>
    <scope>NUCLEOTIDE SEQUENCE [LARGE SCALE GENOMIC DNA]</scope>
    <source>
        <strain evidence="7 8">SID8189</strain>
    </source>
</reference>
<dbReference type="PANTHER" id="PTHR48111:SF4">
    <property type="entry name" value="DNA-BINDING DUAL TRANSCRIPTIONAL REGULATOR OMPR"/>
    <property type="match status" value="1"/>
</dbReference>
<dbReference type="AlphaFoldDB" id="A0A9X5CIW9"/>
<proteinExistence type="predicted"/>
<dbReference type="GO" id="GO:0032993">
    <property type="term" value="C:protein-DNA complex"/>
    <property type="evidence" value="ECO:0007669"/>
    <property type="project" value="TreeGrafter"/>
</dbReference>
<feature type="DNA-binding region" description="OmpR/PhoB-type" evidence="5">
    <location>
        <begin position="84"/>
        <end position="183"/>
    </location>
</feature>
<feature type="domain" description="OmpR/PhoB-type" evidence="6">
    <location>
        <begin position="84"/>
        <end position="183"/>
    </location>
</feature>
<dbReference type="InterPro" id="IPR016032">
    <property type="entry name" value="Sig_transdc_resp-reg_C-effctor"/>
</dbReference>
<accession>A0A9X5CIW9</accession>
<dbReference type="EMBL" id="JAAGNA010000140">
    <property type="protein sequence ID" value="NEC47776.1"/>
    <property type="molecule type" value="Genomic_DNA"/>
</dbReference>
<evidence type="ECO:0000256" key="2">
    <source>
        <dbReference type="ARBA" id="ARBA00023015"/>
    </source>
</evidence>